<organism evidence="7 8">
    <name type="scientific">Pseudomonas kilonensis</name>
    <dbReference type="NCBI Taxonomy" id="132476"/>
    <lineage>
        <taxon>Bacteria</taxon>
        <taxon>Pseudomonadati</taxon>
        <taxon>Pseudomonadota</taxon>
        <taxon>Gammaproteobacteria</taxon>
        <taxon>Pseudomonadales</taxon>
        <taxon>Pseudomonadaceae</taxon>
        <taxon>Pseudomonas</taxon>
    </lineage>
</organism>
<feature type="transmembrane region" description="Helical" evidence="5">
    <location>
        <begin position="12"/>
        <end position="33"/>
    </location>
</feature>
<feature type="transmembrane region" description="Helical" evidence="5">
    <location>
        <begin position="269"/>
        <end position="287"/>
    </location>
</feature>
<proteinExistence type="predicted"/>
<dbReference type="OrthoDB" id="7158585at2"/>
<evidence type="ECO:0000313" key="8">
    <source>
        <dbReference type="Proteomes" id="UP000033662"/>
    </source>
</evidence>
<feature type="domain" description="EamA" evidence="6">
    <location>
        <begin position="13"/>
        <end position="137"/>
    </location>
</feature>
<sequence>MNSFKKIAPHDYAFLLLVALIWGGNFALIKVGLEQIKPFVMTFIRFSLCVFPFVFFMPRPKIPAYVLAAYGILFGGGIWGCANIAIYTGTSPGTVSLIIQLSAFITFIIGLIAFKERASNISIIALAISLSGLFLMLINNNQGSGPLGIAICLLAAFCFSLCTFIIQKYKPKDLLPFMVWSFLFSLPILFILALYFEGAESFYSLKDAINYKVIVSLISQSYVTTLLGYWIWNYNIRKYSGSTVAPIGLLVPFFAIIISYLFFSYPINGTVILSIGLVFCGVILFNLRHSIEQLSNKTAIQR</sequence>
<evidence type="ECO:0000256" key="5">
    <source>
        <dbReference type="SAM" id="Phobius"/>
    </source>
</evidence>
<feature type="transmembrane region" description="Helical" evidence="5">
    <location>
        <begin position="177"/>
        <end position="196"/>
    </location>
</feature>
<evidence type="ECO:0000256" key="1">
    <source>
        <dbReference type="ARBA" id="ARBA00004141"/>
    </source>
</evidence>
<dbReference type="SUPFAM" id="SSF103481">
    <property type="entry name" value="Multidrug resistance efflux transporter EmrE"/>
    <property type="match status" value="2"/>
</dbReference>
<reference evidence="7 8" key="1">
    <citation type="submission" date="2015-03" db="EMBL/GenBank/DDBJ databases">
        <title>Pseudomonas fluorescens 1855-344 Genome sequencing and assembly.</title>
        <authorList>
            <person name="Eng W.W.H."/>
            <person name="Gan H.M."/>
            <person name="Savka M.A."/>
        </authorList>
    </citation>
    <scope>NUCLEOTIDE SEQUENCE [LARGE SCALE GENOMIC DNA]</scope>
    <source>
        <strain evidence="7 8">1855-344</strain>
    </source>
</reference>
<accession>A0A0F4XJC8</accession>
<feature type="transmembrane region" description="Helical" evidence="5">
    <location>
        <begin position="64"/>
        <end position="87"/>
    </location>
</feature>
<gene>
    <name evidence="7" type="ORF">VP02_20520</name>
</gene>
<name>A0A0F4XJC8_9PSED</name>
<feature type="domain" description="EamA" evidence="6">
    <location>
        <begin position="147"/>
        <end position="286"/>
    </location>
</feature>
<feature type="transmembrane region" description="Helical" evidence="5">
    <location>
        <begin position="93"/>
        <end position="114"/>
    </location>
</feature>
<feature type="transmembrane region" description="Helical" evidence="5">
    <location>
        <begin position="39"/>
        <end position="57"/>
    </location>
</feature>
<feature type="transmembrane region" description="Helical" evidence="5">
    <location>
        <begin position="121"/>
        <end position="138"/>
    </location>
</feature>
<dbReference type="Pfam" id="PF00892">
    <property type="entry name" value="EamA"/>
    <property type="match status" value="2"/>
</dbReference>
<keyword evidence="3 5" id="KW-1133">Transmembrane helix</keyword>
<comment type="subcellular location">
    <subcellularLocation>
        <location evidence="1">Membrane</location>
        <topology evidence="1">Multi-pass membrane protein</topology>
    </subcellularLocation>
</comment>
<feature type="transmembrane region" description="Helical" evidence="5">
    <location>
        <begin position="244"/>
        <end position="263"/>
    </location>
</feature>
<evidence type="ECO:0000313" key="7">
    <source>
        <dbReference type="EMBL" id="KKA05891.1"/>
    </source>
</evidence>
<evidence type="ECO:0000256" key="2">
    <source>
        <dbReference type="ARBA" id="ARBA00022692"/>
    </source>
</evidence>
<dbReference type="PATRIC" id="fig|132476.4.peg.2744"/>
<keyword evidence="4 5" id="KW-0472">Membrane</keyword>
<comment type="caution">
    <text evidence="7">The sequence shown here is derived from an EMBL/GenBank/DDBJ whole genome shotgun (WGS) entry which is preliminary data.</text>
</comment>
<dbReference type="EMBL" id="JZXC01000022">
    <property type="protein sequence ID" value="KKA05891.1"/>
    <property type="molecule type" value="Genomic_DNA"/>
</dbReference>
<evidence type="ECO:0000256" key="3">
    <source>
        <dbReference type="ARBA" id="ARBA00022989"/>
    </source>
</evidence>
<dbReference type="AlphaFoldDB" id="A0A0F4XJC8"/>
<dbReference type="PANTHER" id="PTHR32322">
    <property type="entry name" value="INNER MEMBRANE TRANSPORTER"/>
    <property type="match status" value="1"/>
</dbReference>
<dbReference type="InterPro" id="IPR037185">
    <property type="entry name" value="EmrE-like"/>
</dbReference>
<feature type="transmembrane region" description="Helical" evidence="5">
    <location>
        <begin position="208"/>
        <end position="232"/>
    </location>
</feature>
<dbReference type="InterPro" id="IPR000620">
    <property type="entry name" value="EamA_dom"/>
</dbReference>
<evidence type="ECO:0000259" key="6">
    <source>
        <dbReference type="Pfam" id="PF00892"/>
    </source>
</evidence>
<dbReference type="GO" id="GO:0016020">
    <property type="term" value="C:membrane"/>
    <property type="evidence" value="ECO:0007669"/>
    <property type="project" value="UniProtKB-SubCell"/>
</dbReference>
<evidence type="ECO:0000256" key="4">
    <source>
        <dbReference type="ARBA" id="ARBA00023136"/>
    </source>
</evidence>
<protein>
    <recommendedName>
        <fullName evidence="6">EamA domain-containing protein</fullName>
    </recommendedName>
</protein>
<keyword evidence="2 5" id="KW-0812">Transmembrane</keyword>
<dbReference type="PANTHER" id="PTHR32322:SF9">
    <property type="entry name" value="AMINO-ACID METABOLITE EFFLUX PUMP-RELATED"/>
    <property type="match status" value="1"/>
</dbReference>
<dbReference type="Proteomes" id="UP000033662">
    <property type="component" value="Unassembled WGS sequence"/>
</dbReference>
<dbReference type="InterPro" id="IPR050638">
    <property type="entry name" value="AA-Vitamin_Transporters"/>
</dbReference>
<feature type="transmembrane region" description="Helical" evidence="5">
    <location>
        <begin position="144"/>
        <end position="165"/>
    </location>
</feature>